<evidence type="ECO:0000259" key="6">
    <source>
        <dbReference type="Pfam" id="PF13249"/>
    </source>
</evidence>
<dbReference type="SFLD" id="SFLDG01016">
    <property type="entry name" value="Prenyltransferase_Like_2"/>
    <property type="match status" value="1"/>
</dbReference>
<evidence type="ECO:0000313" key="8">
    <source>
        <dbReference type="Proteomes" id="UP000801428"/>
    </source>
</evidence>
<feature type="domain" description="Squalene cyclase N-terminal" evidence="6">
    <location>
        <begin position="20"/>
        <end position="314"/>
    </location>
</feature>
<dbReference type="NCBIfam" id="TIGR01787">
    <property type="entry name" value="squalene_cyclas"/>
    <property type="match status" value="1"/>
</dbReference>
<dbReference type="InterPro" id="IPR032696">
    <property type="entry name" value="SQ_cyclase_C"/>
</dbReference>
<dbReference type="InterPro" id="IPR008930">
    <property type="entry name" value="Terpenoid_cyclase/PrenylTrfase"/>
</dbReference>
<dbReference type="Proteomes" id="UP000801428">
    <property type="component" value="Unassembled WGS sequence"/>
</dbReference>
<evidence type="ECO:0000313" key="7">
    <source>
        <dbReference type="EMBL" id="KAF3002689.1"/>
    </source>
</evidence>
<name>A0A9P4TFV0_CURKU</name>
<dbReference type="Pfam" id="PF13243">
    <property type="entry name" value="SQHop_cyclase_C"/>
    <property type="match status" value="1"/>
</dbReference>
<dbReference type="AlphaFoldDB" id="A0A9P4TFV0"/>
<dbReference type="EMBL" id="SWKU01000011">
    <property type="protein sequence ID" value="KAF3002689.1"/>
    <property type="molecule type" value="Genomic_DNA"/>
</dbReference>
<keyword evidence="1" id="KW-0677">Repeat</keyword>
<gene>
    <name evidence="7" type="ORF">E8E13_009928</name>
</gene>
<feature type="domain" description="Squalene cyclase C-terminal" evidence="5">
    <location>
        <begin position="323"/>
        <end position="657"/>
    </location>
</feature>
<evidence type="ECO:0000259" key="5">
    <source>
        <dbReference type="Pfam" id="PF13243"/>
    </source>
</evidence>
<dbReference type="GO" id="GO:0005811">
    <property type="term" value="C:lipid droplet"/>
    <property type="evidence" value="ECO:0007669"/>
    <property type="project" value="InterPro"/>
</dbReference>
<dbReference type="SUPFAM" id="SSF48239">
    <property type="entry name" value="Terpenoid cyclases/Protein prenyltransferases"/>
    <property type="match status" value="2"/>
</dbReference>
<dbReference type="InterPro" id="IPR018333">
    <property type="entry name" value="Squalene_cyclase"/>
</dbReference>
<evidence type="ECO:0000256" key="1">
    <source>
        <dbReference type="ARBA" id="ARBA00022737"/>
    </source>
</evidence>
<dbReference type="Pfam" id="PF13249">
    <property type="entry name" value="SQHop_cyclase_N"/>
    <property type="match status" value="1"/>
</dbReference>
<evidence type="ECO:0000256" key="4">
    <source>
        <dbReference type="SAM" id="MobiDB-lite"/>
    </source>
</evidence>
<accession>A0A9P4TFV0</accession>
<dbReference type="Gene3D" id="1.50.10.20">
    <property type="match status" value="2"/>
</dbReference>
<dbReference type="InterPro" id="IPR032697">
    <property type="entry name" value="SQ_cyclase_N"/>
</dbReference>
<dbReference type="NCBIfam" id="TIGR01507">
    <property type="entry name" value="hopene_cyclase"/>
    <property type="match status" value="1"/>
</dbReference>
<organism evidence="7 8">
    <name type="scientific">Curvularia kusanoi</name>
    <name type="common">Cochliobolus kusanoi</name>
    <dbReference type="NCBI Taxonomy" id="90978"/>
    <lineage>
        <taxon>Eukaryota</taxon>
        <taxon>Fungi</taxon>
        <taxon>Dikarya</taxon>
        <taxon>Ascomycota</taxon>
        <taxon>Pezizomycotina</taxon>
        <taxon>Dothideomycetes</taxon>
        <taxon>Pleosporomycetidae</taxon>
        <taxon>Pleosporales</taxon>
        <taxon>Pleosporineae</taxon>
        <taxon>Pleosporaceae</taxon>
        <taxon>Curvularia</taxon>
    </lineage>
</organism>
<reference evidence="7" key="1">
    <citation type="submission" date="2019-04" db="EMBL/GenBank/DDBJ databases">
        <title>Sequencing of skin fungus with MAO and IRED activity.</title>
        <authorList>
            <person name="Marsaioli A.J."/>
            <person name="Bonatto J.M.C."/>
            <person name="Reis Junior O."/>
        </authorList>
    </citation>
    <scope>NUCLEOTIDE SEQUENCE</scope>
    <source>
        <strain evidence="7">30M1</strain>
    </source>
</reference>
<sequence>MESEPIEPSPHLLESVHRTVENAADYAWRIRKDDCHWIGELKSNVAITAQQIFLLQSLGEKVSDVAAYRRYLLSEQLPDGSWTIAPGHLGDISISTEAYLALKILGVPPDNQAMLSAKEFIRGSGGVARVRIFTRIFLAQFGLFPWNAVPQLPAEFILLPSILPLNIYRLASWARSTVIPLLIIRHHQAIYALPNGRHAHNTFLDELWLDSSNKNVPYRSMSWDCGAIAIFFSLLDLFLALLGRIRPLWIFRGLSRWLCIRWILQHQEEEGDWAGIIPPMHAGVQALLLEGYDRRDDCICRAIEAIERFTWQDDQGKRLQSCISPVWDTVLMVRGLVDVGVDKSDERLRETVKWIKSKQILEETGDWRIFAKSIKSGGYSFEYNNRWYPDVDDTAAAILAIITHDPVAVGSTTVSRAAHWICGMQNRDGGWAAFDINNDKLWLNKIPFSDMDSLCDPSSADVTGRILEAFGLMIRLAETEFVESVLIEKLSIACSRAIEYLSLQQNACGPWYGRWGCNYIYGTSNVVCGLSYFSAGNDQVCEMLIDAIKWIKQMQNADGGWGESLQSYRDLSKAGRGPSSPSQTAWALMALLTRCGPDDQSITAGVSHLVDTQTDRHDVGASWPESTFTGTGFPNHFYIGYSLYRHYFPMMALGRFLKVSEECRASANGSPKGSRSRHDSLQSVS</sequence>
<evidence type="ECO:0000256" key="3">
    <source>
        <dbReference type="RuleBase" id="RU362003"/>
    </source>
</evidence>
<comment type="similarity">
    <text evidence="3">Belongs to the terpene cyclase/mutase family.</text>
</comment>
<feature type="region of interest" description="Disordered" evidence="4">
    <location>
        <begin position="665"/>
        <end position="685"/>
    </location>
</feature>
<keyword evidence="2 3" id="KW-0413">Isomerase</keyword>
<protein>
    <recommendedName>
        <fullName evidence="3">Terpene cyclase/mutase family member</fullName>
        <ecNumber evidence="3">5.4.99.-</ecNumber>
    </recommendedName>
</protein>
<evidence type="ECO:0000256" key="2">
    <source>
        <dbReference type="ARBA" id="ARBA00023235"/>
    </source>
</evidence>
<proteinExistence type="inferred from homology"/>
<dbReference type="EC" id="5.4.99.-" evidence="3"/>
<dbReference type="OrthoDB" id="21502at2759"/>
<keyword evidence="8" id="KW-1185">Reference proteome</keyword>
<dbReference type="GO" id="GO:0016104">
    <property type="term" value="P:triterpenoid biosynthetic process"/>
    <property type="evidence" value="ECO:0007669"/>
    <property type="project" value="InterPro"/>
</dbReference>
<dbReference type="GO" id="GO:0016866">
    <property type="term" value="F:intramolecular transferase activity"/>
    <property type="evidence" value="ECO:0007669"/>
    <property type="project" value="InterPro"/>
</dbReference>
<feature type="compositionally biased region" description="Basic and acidic residues" evidence="4">
    <location>
        <begin position="676"/>
        <end position="685"/>
    </location>
</feature>
<comment type="caution">
    <text evidence="7">The sequence shown here is derived from an EMBL/GenBank/DDBJ whole genome shotgun (WGS) entry which is preliminary data.</text>
</comment>
<dbReference type="PANTHER" id="PTHR11764:SF82">
    <property type="entry name" value="TERPENE CYCLASE_MUTASE FAMILY MEMBER"/>
    <property type="match status" value="1"/>
</dbReference>
<dbReference type="PANTHER" id="PTHR11764">
    <property type="entry name" value="TERPENE CYCLASE/MUTASE FAMILY MEMBER"/>
    <property type="match status" value="1"/>
</dbReference>
<dbReference type="InterPro" id="IPR006400">
    <property type="entry name" value="Hopene-cyclase"/>
</dbReference>